<feature type="compositionally biased region" description="Low complexity" evidence="5">
    <location>
        <begin position="465"/>
        <end position="474"/>
    </location>
</feature>
<keyword evidence="3 8" id="KW-0378">Hydrolase</keyword>
<evidence type="ECO:0000256" key="1">
    <source>
        <dbReference type="ARBA" id="ARBA00008779"/>
    </source>
</evidence>
<dbReference type="Gene3D" id="3.30.1120.10">
    <property type="match status" value="1"/>
</dbReference>
<dbReference type="EC" id="3.1.6.1" evidence="8"/>
<reference evidence="9" key="1">
    <citation type="submission" date="2019-10" db="EMBL/GenBank/DDBJ databases">
        <title>Lacipirellula parvula gen. nov., sp. nov., representing a lineage of planctomycetes widespread in freshwater anoxic habitats, and description of the family Lacipirellulaceae.</title>
        <authorList>
            <person name="Dedysh S.N."/>
            <person name="Kulichevskaya I.S."/>
            <person name="Beletsky A.V."/>
            <person name="Rakitin A.L."/>
            <person name="Mardanov A.V."/>
            <person name="Ivanova A.A."/>
            <person name="Saltykova V.X."/>
            <person name="Rijpstra W.I.C."/>
            <person name="Sinninghe Damste J.S."/>
            <person name="Ravin N.V."/>
        </authorList>
    </citation>
    <scope>NUCLEOTIDE SEQUENCE [LARGE SCALE GENOMIC DNA]</scope>
    <source>
        <strain evidence="9">PX69</strain>
    </source>
</reference>
<feature type="signal peptide" evidence="6">
    <location>
        <begin position="1"/>
        <end position="28"/>
    </location>
</feature>
<gene>
    <name evidence="8" type="ORF">PLANPX_1547</name>
</gene>
<dbReference type="InterPro" id="IPR000917">
    <property type="entry name" value="Sulfatase_N"/>
</dbReference>
<dbReference type="PANTHER" id="PTHR42693">
    <property type="entry name" value="ARYLSULFATASE FAMILY MEMBER"/>
    <property type="match status" value="1"/>
</dbReference>
<protein>
    <submittedName>
        <fullName evidence="8">Arylsulfatase</fullName>
        <ecNumber evidence="8">3.1.6.1</ecNumber>
    </submittedName>
</protein>
<dbReference type="PANTHER" id="PTHR42693:SF53">
    <property type="entry name" value="ENDO-4-O-SULFATASE"/>
    <property type="match status" value="1"/>
</dbReference>
<dbReference type="SUPFAM" id="SSF53649">
    <property type="entry name" value="Alkaline phosphatase-like"/>
    <property type="match status" value="1"/>
</dbReference>
<feature type="chain" id="PRO_5024976255" evidence="6">
    <location>
        <begin position="29"/>
        <end position="474"/>
    </location>
</feature>
<dbReference type="InterPro" id="IPR024607">
    <property type="entry name" value="Sulfatase_CS"/>
</dbReference>
<dbReference type="Pfam" id="PF00884">
    <property type="entry name" value="Sulfatase"/>
    <property type="match status" value="1"/>
</dbReference>
<feature type="domain" description="Sulfatase N-terminal" evidence="7">
    <location>
        <begin position="37"/>
        <end position="342"/>
    </location>
</feature>
<dbReference type="InterPro" id="IPR050738">
    <property type="entry name" value="Sulfatase"/>
</dbReference>
<dbReference type="Proteomes" id="UP000326837">
    <property type="component" value="Chromosome"/>
</dbReference>
<dbReference type="GO" id="GO:0004065">
    <property type="term" value="F:arylsulfatase activity"/>
    <property type="evidence" value="ECO:0007669"/>
    <property type="project" value="UniProtKB-EC"/>
</dbReference>
<evidence type="ECO:0000313" key="8">
    <source>
        <dbReference type="EMBL" id="BBO31935.1"/>
    </source>
</evidence>
<sequence>MKLRRSSLWQRMATALVATAAAVGIAQAGSAADAKRPNVIVILADDLGWGELGAQGNKQIPTPNIDSIPANGVKFTQGYVSGPYCSPTRAGLVTGRYQTRFGHEWNPPQKPNAGLPVDQKTIADYLKSAGYATGVVGKWHLGVDEKFRPSKRGFDEFYGTLANTPFFHPQLVDSKISDQPKRVEDPEFYTTDAYGKRAVEFITEHKDEPFFLYLPFNAQHAPLEAPQKYLDRFPEIKNEKRKHFAAILSATDDAIGDVLKSLKDNGIEENTLVIYLADNGGPTQGTTSSNLPLRGFKMTTLEGGVRVPFYAQWKGKIPAGQVYENPIIQLDIIPTALAAAGVAVNPDWQLDGVDLLPYLTGKNNAKPHDELFWRLGEQWAVRKGDWKLVTSRIDGPQPRLFNLSEDIGEANDLAAKHPEKVAELRKDWEAWNEKNIPAAWEPNGNPEKLKVRKGAGKQARRKRAAQAGGAAAGE</sequence>
<keyword evidence="4" id="KW-0106">Calcium</keyword>
<keyword evidence="2" id="KW-0479">Metal-binding</keyword>
<evidence type="ECO:0000256" key="6">
    <source>
        <dbReference type="SAM" id="SignalP"/>
    </source>
</evidence>
<accession>A0A5K7X6E8</accession>
<evidence type="ECO:0000259" key="7">
    <source>
        <dbReference type="Pfam" id="PF00884"/>
    </source>
</evidence>
<dbReference type="GO" id="GO:0046872">
    <property type="term" value="F:metal ion binding"/>
    <property type="evidence" value="ECO:0007669"/>
    <property type="project" value="UniProtKB-KW"/>
</dbReference>
<dbReference type="AlphaFoldDB" id="A0A5K7X6E8"/>
<evidence type="ECO:0000256" key="5">
    <source>
        <dbReference type="SAM" id="MobiDB-lite"/>
    </source>
</evidence>
<evidence type="ECO:0000256" key="2">
    <source>
        <dbReference type="ARBA" id="ARBA00022723"/>
    </source>
</evidence>
<organism evidence="8 9">
    <name type="scientific">Lacipirellula parvula</name>
    <dbReference type="NCBI Taxonomy" id="2650471"/>
    <lineage>
        <taxon>Bacteria</taxon>
        <taxon>Pseudomonadati</taxon>
        <taxon>Planctomycetota</taxon>
        <taxon>Planctomycetia</taxon>
        <taxon>Pirellulales</taxon>
        <taxon>Lacipirellulaceae</taxon>
        <taxon>Lacipirellula</taxon>
    </lineage>
</organism>
<proteinExistence type="inferred from homology"/>
<name>A0A5K7X6E8_9BACT</name>
<evidence type="ECO:0000256" key="4">
    <source>
        <dbReference type="ARBA" id="ARBA00022837"/>
    </source>
</evidence>
<evidence type="ECO:0000313" key="9">
    <source>
        <dbReference type="Proteomes" id="UP000326837"/>
    </source>
</evidence>
<evidence type="ECO:0000256" key="3">
    <source>
        <dbReference type="ARBA" id="ARBA00022801"/>
    </source>
</evidence>
<keyword evidence="6" id="KW-0732">Signal</keyword>
<dbReference type="Gene3D" id="3.40.720.10">
    <property type="entry name" value="Alkaline Phosphatase, subunit A"/>
    <property type="match status" value="1"/>
</dbReference>
<feature type="region of interest" description="Disordered" evidence="5">
    <location>
        <begin position="437"/>
        <end position="474"/>
    </location>
</feature>
<comment type="similarity">
    <text evidence="1">Belongs to the sulfatase family.</text>
</comment>
<dbReference type="EMBL" id="AP021861">
    <property type="protein sequence ID" value="BBO31935.1"/>
    <property type="molecule type" value="Genomic_DNA"/>
</dbReference>
<dbReference type="RefSeq" id="WP_198421850.1">
    <property type="nucleotide sequence ID" value="NZ_AP021861.1"/>
</dbReference>
<dbReference type="KEGG" id="lpav:PLANPX_1547"/>
<dbReference type="InterPro" id="IPR017850">
    <property type="entry name" value="Alkaline_phosphatase_core_sf"/>
</dbReference>
<dbReference type="PROSITE" id="PS00149">
    <property type="entry name" value="SULFATASE_2"/>
    <property type="match status" value="1"/>
</dbReference>
<keyword evidence="9" id="KW-1185">Reference proteome</keyword>
<feature type="compositionally biased region" description="Basic residues" evidence="5">
    <location>
        <begin position="450"/>
        <end position="464"/>
    </location>
</feature>